<dbReference type="Proteomes" id="UP000239203">
    <property type="component" value="Unassembled WGS sequence"/>
</dbReference>
<name>A0A2S6GYB4_9PSEU</name>
<dbReference type="InterPro" id="IPR000014">
    <property type="entry name" value="PAS"/>
</dbReference>
<organism evidence="2 3">
    <name type="scientific">Actinokineospora auranticolor</name>
    <dbReference type="NCBI Taxonomy" id="155976"/>
    <lineage>
        <taxon>Bacteria</taxon>
        <taxon>Bacillati</taxon>
        <taxon>Actinomycetota</taxon>
        <taxon>Actinomycetes</taxon>
        <taxon>Pseudonocardiales</taxon>
        <taxon>Pseudonocardiaceae</taxon>
        <taxon>Actinokineospora</taxon>
    </lineage>
</organism>
<proteinExistence type="predicted"/>
<dbReference type="AlphaFoldDB" id="A0A2S6GYB4"/>
<comment type="caution">
    <text evidence="2">The sequence shown here is derived from an EMBL/GenBank/DDBJ whole genome shotgun (WGS) entry which is preliminary data.</text>
</comment>
<keyword evidence="3" id="KW-1185">Reference proteome</keyword>
<evidence type="ECO:0000313" key="2">
    <source>
        <dbReference type="EMBL" id="PPK70198.1"/>
    </source>
</evidence>
<dbReference type="OrthoDB" id="266313at2"/>
<dbReference type="InterPro" id="IPR035965">
    <property type="entry name" value="PAS-like_dom_sf"/>
</dbReference>
<evidence type="ECO:0000313" key="3">
    <source>
        <dbReference type="Proteomes" id="UP000239203"/>
    </source>
</evidence>
<dbReference type="RefSeq" id="WP_104477006.1">
    <property type="nucleotide sequence ID" value="NZ_CP154825.1"/>
</dbReference>
<sequence length="177" mass="19697">MRQSTIQVTGVERKFGANELIVTKTDPKGVITYANDVFLRISAFTEDEVIGKPHNVIRHPDMPKTLFKLLWDTVSARRELFAYVLNLAGDGAQYWVLAHVTASFDDRGSIVGYHSNRRSPSPRAVTEAKAVYDRVLAAERATAGRDALVAGERALRQELGGSSWDEFFWSITPGSTR</sequence>
<protein>
    <submittedName>
        <fullName evidence="2">PAS domain S-box-containing protein</fullName>
    </submittedName>
</protein>
<accession>A0A2S6GYB4</accession>
<dbReference type="Pfam" id="PF08447">
    <property type="entry name" value="PAS_3"/>
    <property type="match status" value="1"/>
</dbReference>
<evidence type="ECO:0000259" key="1">
    <source>
        <dbReference type="PROSITE" id="PS50112"/>
    </source>
</evidence>
<dbReference type="SUPFAM" id="SSF55785">
    <property type="entry name" value="PYP-like sensor domain (PAS domain)"/>
    <property type="match status" value="1"/>
</dbReference>
<dbReference type="EMBL" id="PTIX01000002">
    <property type="protein sequence ID" value="PPK70198.1"/>
    <property type="molecule type" value="Genomic_DNA"/>
</dbReference>
<dbReference type="Gene3D" id="3.30.450.20">
    <property type="entry name" value="PAS domain"/>
    <property type="match status" value="1"/>
</dbReference>
<dbReference type="NCBIfam" id="TIGR00229">
    <property type="entry name" value="sensory_box"/>
    <property type="match status" value="1"/>
</dbReference>
<feature type="domain" description="PAS" evidence="1">
    <location>
        <begin position="26"/>
        <end position="77"/>
    </location>
</feature>
<dbReference type="InterPro" id="IPR013655">
    <property type="entry name" value="PAS_fold_3"/>
</dbReference>
<dbReference type="PROSITE" id="PS50112">
    <property type="entry name" value="PAS"/>
    <property type="match status" value="1"/>
</dbReference>
<reference evidence="2 3" key="1">
    <citation type="submission" date="2018-02" db="EMBL/GenBank/DDBJ databases">
        <title>Genomic Encyclopedia of Archaeal and Bacterial Type Strains, Phase II (KMG-II): from individual species to whole genera.</title>
        <authorList>
            <person name="Goeker M."/>
        </authorList>
    </citation>
    <scope>NUCLEOTIDE SEQUENCE [LARGE SCALE GENOMIC DNA]</scope>
    <source>
        <strain evidence="2 3">YU 961-1</strain>
    </source>
</reference>
<gene>
    <name evidence="2" type="ORF">CLV40_102109</name>
</gene>
<dbReference type="CDD" id="cd00130">
    <property type="entry name" value="PAS"/>
    <property type="match status" value="1"/>
</dbReference>